<gene>
    <name evidence="2" type="ORF">C5167_005147</name>
</gene>
<dbReference type="Gene3D" id="2.130.10.10">
    <property type="entry name" value="YVTN repeat-like/Quinoprotein amine dehydrogenase"/>
    <property type="match status" value="1"/>
</dbReference>
<dbReference type="STRING" id="3469.A0A4Y7JD62"/>
<dbReference type="PANTHER" id="PTHR45282:SF2">
    <property type="entry name" value="OS03G0858400 PROTEIN"/>
    <property type="match status" value="1"/>
</dbReference>
<dbReference type="SUPFAM" id="SSF50960">
    <property type="entry name" value="TolB, C-terminal domain"/>
    <property type="match status" value="1"/>
</dbReference>
<dbReference type="OMA" id="SIFNINW"/>
<reference evidence="2 3" key="1">
    <citation type="journal article" date="2018" name="Science">
        <title>The opium poppy genome and morphinan production.</title>
        <authorList>
            <person name="Guo L."/>
            <person name="Winzer T."/>
            <person name="Yang X."/>
            <person name="Li Y."/>
            <person name="Ning Z."/>
            <person name="He Z."/>
            <person name="Teodor R."/>
            <person name="Lu Y."/>
            <person name="Bowser T.A."/>
            <person name="Graham I.A."/>
            <person name="Ye K."/>
        </authorList>
    </citation>
    <scope>NUCLEOTIDE SEQUENCE [LARGE SCALE GENOMIC DNA]</scope>
    <source>
        <strain evidence="3">cv. HN1</strain>
        <tissue evidence="2">Leaves</tissue>
    </source>
</reference>
<accession>A0A4Y7JD62</accession>
<dbReference type="SMART" id="SM00320">
    <property type="entry name" value="WD40"/>
    <property type="match status" value="3"/>
</dbReference>
<dbReference type="Pfam" id="PF00400">
    <property type="entry name" value="WD40"/>
    <property type="match status" value="1"/>
</dbReference>
<dbReference type="AlphaFoldDB" id="A0A4Y7JD62"/>
<evidence type="ECO:0000256" key="1">
    <source>
        <dbReference type="SAM" id="MobiDB-lite"/>
    </source>
</evidence>
<dbReference type="Gramene" id="RZC57841">
    <property type="protein sequence ID" value="RZC57841"/>
    <property type="gene ID" value="C5167_005147"/>
</dbReference>
<dbReference type="PANTHER" id="PTHR45282">
    <property type="entry name" value="OS03G0858400 PROTEIN"/>
    <property type="match status" value="1"/>
</dbReference>
<dbReference type="InterPro" id="IPR001680">
    <property type="entry name" value="WD40_rpt"/>
</dbReference>
<keyword evidence="3" id="KW-1185">Reference proteome</keyword>
<sequence>MIERLKGSYSLLPREPTHKDQIGRRRPNHRCFVNALSGHGDSVVALCFSPDGRNLVTSEITVYCHSPSIFNINWFLFTGCADGVVRVFKLGNVQSSSFKVVKIHLLAGGQPTTVGFSNEDSFVVVAAQYSSGSNTANYRKHEQPKPLVPEMKWLRHQTSVIVTLAGTTANYGTVGGTPFIISCSAGSDIILWNGKSGKNLGSTDKNELKNSMARISPNGRLIVAAAASSVDVKIWEIILTKA</sequence>
<organism evidence="2 3">
    <name type="scientific">Papaver somniferum</name>
    <name type="common">Opium poppy</name>
    <dbReference type="NCBI Taxonomy" id="3469"/>
    <lineage>
        <taxon>Eukaryota</taxon>
        <taxon>Viridiplantae</taxon>
        <taxon>Streptophyta</taxon>
        <taxon>Embryophyta</taxon>
        <taxon>Tracheophyta</taxon>
        <taxon>Spermatophyta</taxon>
        <taxon>Magnoliopsida</taxon>
        <taxon>Ranunculales</taxon>
        <taxon>Papaveraceae</taxon>
        <taxon>Papaveroideae</taxon>
        <taxon>Papaver</taxon>
    </lineage>
</organism>
<proteinExistence type="predicted"/>
<evidence type="ECO:0000313" key="3">
    <source>
        <dbReference type="Proteomes" id="UP000316621"/>
    </source>
</evidence>
<dbReference type="InterPro" id="IPR015943">
    <property type="entry name" value="WD40/YVTN_repeat-like_dom_sf"/>
</dbReference>
<protein>
    <submittedName>
        <fullName evidence="2">Uncharacterized protein</fullName>
    </submittedName>
</protein>
<evidence type="ECO:0000313" key="2">
    <source>
        <dbReference type="EMBL" id="RZC57841.1"/>
    </source>
</evidence>
<dbReference type="EMBL" id="CM010718">
    <property type="protein sequence ID" value="RZC57841.1"/>
    <property type="molecule type" value="Genomic_DNA"/>
</dbReference>
<dbReference type="Proteomes" id="UP000316621">
    <property type="component" value="Chromosome 4"/>
</dbReference>
<name>A0A4Y7JD62_PAPSO</name>
<feature type="region of interest" description="Disordered" evidence="1">
    <location>
        <begin position="1"/>
        <end position="23"/>
    </location>
</feature>